<keyword evidence="2" id="KW-1133">Transmembrane helix</keyword>
<gene>
    <name evidence="3" type="ORF">DWB77_02606</name>
</gene>
<name>A0A387HCV9_9ACTN</name>
<evidence type="ECO:0000256" key="1">
    <source>
        <dbReference type="SAM" id="MobiDB-lite"/>
    </source>
</evidence>
<dbReference type="EMBL" id="CP032698">
    <property type="protein sequence ID" value="AYG80471.1"/>
    <property type="molecule type" value="Genomic_DNA"/>
</dbReference>
<feature type="compositionally biased region" description="Pro residues" evidence="1">
    <location>
        <begin position="9"/>
        <end position="25"/>
    </location>
</feature>
<dbReference type="Pfam" id="PF20401">
    <property type="entry name" value="Rhomboid_2"/>
    <property type="match status" value="1"/>
</dbReference>
<dbReference type="AlphaFoldDB" id="A0A387HCV9"/>
<feature type="transmembrane region" description="Helical" evidence="2">
    <location>
        <begin position="246"/>
        <end position="276"/>
    </location>
</feature>
<evidence type="ECO:0000313" key="4">
    <source>
        <dbReference type="Proteomes" id="UP000271554"/>
    </source>
</evidence>
<organism evidence="3 4">
    <name type="scientific">Streptomyces hundungensis</name>
    <dbReference type="NCBI Taxonomy" id="1077946"/>
    <lineage>
        <taxon>Bacteria</taxon>
        <taxon>Bacillati</taxon>
        <taxon>Actinomycetota</taxon>
        <taxon>Actinomycetes</taxon>
        <taxon>Kitasatosporales</taxon>
        <taxon>Streptomycetaceae</taxon>
        <taxon>Streptomyces</taxon>
    </lineage>
</organism>
<reference evidence="3 4" key="1">
    <citation type="submission" date="2018-10" db="EMBL/GenBank/DDBJ databases">
        <title>Relationship between Morphology and Antimicrobial Activity in Streptomyces.</title>
        <authorList>
            <person name="Kang H.J."/>
            <person name="Kim S.B."/>
        </authorList>
    </citation>
    <scope>NUCLEOTIDE SEQUENCE [LARGE SCALE GENOMIC DNA]</scope>
    <source>
        <strain evidence="3 4">BH38</strain>
    </source>
</reference>
<protein>
    <submittedName>
        <fullName evidence="3">Uncharacterized protein</fullName>
    </submittedName>
</protein>
<evidence type="ECO:0000256" key="2">
    <source>
        <dbReference type="SAM" id="Phobius"/>
    </source>
</evidence>
<dbReference type="Proteomes" id="UP000271554">
    <property type="component" value="Chromosome"/>
</dbReference>
<feature type="region of interest" description="Disordered" evidence="1">
    <location>
        <begin position="1"/>
        <end position="85"/>
    </location>
</feature>
<keyword evidence="4" id="KW-1185">Reference proteome</keyword>
<feature type="transmembrane region" description="Helical" evidence="2">
    <location>
        <begin position="209"/>
        <end position="234"/>
    </location>
</feature>
<proteinExistence type="predicted"/>
<feature type="transmembrane region" description="Helical" evidence="2">
    <location>
        <begin position="171"/>
        <end position="197"/>
    </location>
</feature>
<accession>A0A387HCV9</accession>
<dbReference type="InterPro" id="IPR046862">
    <property type="entry name" value="Rhomboid_2"/>
</dbReference>
<feature type="compositionally biased region" description="Pro residues" evidence="1">
    <location>
        <begin position="36"/>
        <end position="47"/>
    </location>
</feature>
<keyword evidence="2" id="KW-0472">Membrane</keyword>
<keyword evidence="2" id="KW-0812">Transmembrane</keyword>
<dbReference type="KEGG" id="shun:DWB77_02606"/>
<feature type="compositionally biased region" description="Low complexity" evidence="1">
    <location>
        <begin position="62"/>
        <end position="80"/>
    </location>
</feature>
<evidence type="ECO:0000313" key="3">
    <source>
        <dbReference type="EMBL" id="AYG80471.1"/>
    </source>
</evidence>
<sequence length="316" mass="31694">MHPLETHPPAGPAPTPPLDVIPPRRPGVIPSDGPAPGAPQPGRPGPAPTGGSAPGAPPGPGAPDALGSAPPAGPDSGPARAPAPVPVSVPGGAAAAPALLPESVPGVRAALLGAGRLLPSPRSTPFAFGYVVLLLATSLYGEYGDPETVSALLRGSSTDVAHLSTTPVLTIFASALWIAGGMASPYALVFLFVLAALERRIGGWRTAGVFLLGHVVATLATEGPVALSVLAGHLPESSLHRLDYGISFGLMATVGALAGLLTPFLRWTALAVVGVLLVQDLLDMAEPLAAWGHPVALLVGVACWPAARRVRVTPYP</sequence>